<keyword evidence="3 5" id="KW-0067">ATP-binding</keyword>
<evidence type="ECO:0000256" key="5">
    <source>
        <dbReference type="RuleBase" id="RU363038"/>
    </source>
</evidence>
<evidence type="ECO:0000256" key="4">
    <source>
        <dbReference type="ARBA" id="ARBA00023146"/>
    </source>
</evidence>
<feature type="non-terminal residue" evidence="7">
    <location>
        <position position="231"/>
    </location>
</feature>
<evidence type="ECO:0000256" key="3">
    <source>
        <dbReference type="ARBA" id="ARBA00022840"/>
    </source>
</evidence>
<dbReference type="InterPro" id="IPR035684">
    <property type="entry name" value="ArgRS_core"/>
</dbReference>
<dbReference type="InterPro" id="IPR005148">
    <property type="entry name" value="Arg-tRNA-synth_N"/>
</dbReference>
<sequence>MEVREELKEIIERARAAAEAAGELPRGEYAPVQRLEIPKAKEFGDYSTNAAMQWARTAHKAPRAIAESIVKYIDAPLVSKMEIAGAGFINFFLAADTVYAELRNILSAGASYGDLPKDKKDKILVEYVSANPTGPLHIGHARGAAYGSALVNLLRAAGYDVYAEYYVNDAGSQIAHLAESVNARYLQLLGKDADVPEDGYHGYDIVETAKSLIDREGDAYLSMDEEARLKV</sequence>
<evidence type="ECO:0000256" key="1">
    <source>
        <dbReference type="ARBA" id="ARBA00022598"/>
    </source>
</evidence>
<name>A0A930FS31_9FIRM</name>
<comment type="similarity">
    <text evidence="5">Belongs to the class-I aminoacyl-tRNA synthetase family.</text>
</comment>
<dbReference type="PRINTS" id="PR01038">
    <property type="entry name" value="TRNASYNTHARG"/>
</dbReference>
<dbReference type="SUPFAM" id="SSF52374">
    <property type="entry name" value="Nucleotidylyl transferase"/>
    <property type="match status" value="1"/>
</dbReference>
<evidence type="ECO:0000259" key="6">
    <source>
        <dbReference type="SMART" id="SM01016"/>
    </source>
</evidence>
<dbReference type="SMART" id="SM01016">
    <property type="entry name" value="Arg_tRNA_synt_N"/>
    <property type="match status" value="1"/>
</dbReference>
<dbReference type="GO" id="GO:0006420">
    <property type="term" value="P:arginyl-tRNA aminoacylation"/>
    <property type="evidence" value="ECO:0007669"/>
    <property type="project" value="InterPro"/>
</dbReference>
<dbReference type="EMBL" id="JABZMK010000188">
    <property type="protein sequence ID" value="MBF1130352.1"/>
    <property type="molecule type" value="Genomic_DNA"/>
</dbReference>
<feature type="domain" description="Arginyl tRNA synthetase N-terminal" evidence="6">
    <location>
        <begin position="5"/>
        <end position="93"/>
    </location>
</feature>
<evidence type="ECO:0000313" key="8">
    <source>
        <dbReference type="Proteomes" id="UP000757890"/>
    </source>
</evidence>
<evidence type="ECO:0000313" key="7">
    <source>
        <dbReference type="EMBL" id="MBF1130352.1"/>
    </source>
</evidence>
<dbReference type="PANTHER" id="PTHR11956">
    <property type="entry name" value="ARGINYL-TRNA SYNTHETASE"/>
    <property type="match status" value="1"/>
</dbReference>
<dbReference type="InterPro" id="IPR001412">
    <property type="entry name" value="aa-tRNA-synth_I_CS"/>
</dbReference>
<dbReference type="GO" id="GO:0005524">
    <property type="term" value="F:ATP binding"/>
    <property type="evidence" value="ECO:0007669"/>
    <property type="project" value="UniProtKB-KW"/>
</dbReference>
<accession>A0A930FS31</accession>
<dbReference type="GO" id="GO:0005737">
    <property type="term" value="C:cytoplasm"/>
    <property type="evidence" value="ECO:0007669"/>
    <property type="project" value="InterPro"/>
</dbReference>
<keyword evidence="2 5" id="KW-0547">Nucleotide-binding</keyword>
<dbReference type="InterPro" id="IPR036695">
    <property type="entry name" value="Arg-tRNA-synth_N_sf"/>
</dbReference>
<dbReference type="InterPro" id="IPR014729">
    <property type="entry name" value="Rossmann-like_a/b/a_fold"/>
</dbReference>
<dbReference type="SUPFAM" id="SSF55190">
    <property type="entry name" value="Arginyl-tRNA synthetase (ArgRS), N-terminal 'additional' domain"/>
    <property type="match status" value="1"/>
</dbReference>
<dbReference type="Pfam" id="PF03485">
    <property type="entry name" value="Arg_tRNA_synt_N"/>
    <property type="match status" value="1"/>
</dbReference>
<dbReference type="InterPro" id="IPR001278">
    <property type="entry name" value="Arg-tRNA-ligase"/>
</dbReference>
<organism evidence="7 8">
    <name type="scientific">Dialister invisus</name>
    <dbReference type="NCBI Taxonomy" id="218538"/>
    <lineage>
        <taxon>Bacteria</taxon>
        <taxon>Bacillati</taxon>
        <taxon>Bacillota</taxon>
        <taxon>Negativicutes</taxon>
        <taxon>Veillonellales</taxon>
        <taxon>Veillonellaceae</taxon>
        <taxon>Dialister</taxon>
    </lineage>
</organism>
<dbReference type="Gene3D" id="3.40.50.620">
    <property type="entry name" value="HUPs"/>
    <property type="match status" value="1"/>
</dbReference>
<dbReference type="PROSITE" id="PS00178">
    <property type="entry name" value="AA_TRNA_LIGASE_I"/>
    <property type="match status" value="1"/>
</dbReference>
<keyword evidence="5" id="KW-0648">Protein biosynthesis</keyword>
<proteinExistence type="inferred from homology"/>
<dbReference type="Gene3D" id="3.30.1360.70">
    <property type="entry name" value="Arginyl tRNA synthetase N-terminal domain"/>
    <property type="match status" value="1"/>
</dbReference>
<dbReference type="Proteomes" id="UP000757890">
    <property type="component" value="Unassembled WGS sequence"/>
</dbReference>
<dbReference type="GO" id="GO:0004814">
    <property type="term" value="F:arginine-tRNA ligase activity"/>
    <property type="evidence" value="ECO:0007669"/>
    <property type="project" value="InterPro"/>
</dbReference>
<dbReference type="PANTHER" id="PTHR11956:SF5">
    <property type="entry name" value="ARGININE--TRNA LIGASE, CYTOPLASMIC"/>
    <property type="match status" value="1"/>
</dbReference>
<protein>
    <submittedName>
        <fullName evidence="7">Arginine--tRNA ligase</fullName>
    </submittedName>
</protein>
<dbReference type="Pfam" id="PF00750">
    <property type="entry name" value="tRNA-synt_1d"/>
    <property type="match status" value="1"/>
</dbReference>
<keyword evidence="1 5" id="KW-0436">Ligase</keyword>
<keyword evidence="4 5" id="KW-0030">Aminoacyl-tRNA synthetase</keyword>
<gene>
    <name evidence="7" type="primary">argS</name>
    <name evidence="7" type="ORF">HXL70_10010</name>
</gene>
<comment type="caution">
    <text evidence="7">The sequence shown here is derived from an EMBL/GenBank/DDBJ whole genome shotgun (WGS) entry which is preliminary data.</text>
</comment>
<dbReference type="AlphaFoldDB" id="A0A930FS31"/>
<evidence type="ECO:0000256" key="2">
    <source>
        <dbReference type="ARBA" id="ARBA00022741"/>
    </source>
</evidence>
<reference evidence="7" key="1">
    <citation type="submission" date="2020-04" db="EMBL/GenBank/DDBJ databases">
        <title>Deep metagenomics examines the oral microbiome during advanced dental caries in children, revealing novel taxa and co-occurrences with host molecules.</title>
        <authorList>
            <person name="Baker J.L."/>
            <person name="Morton J.T."/>
            <person name="Dinis M."/>
            <person name="Alvarez R."/>
            <person name="Tran N.C."/>
            <person name="Knight R."/>
            <person name="Edlund A."/>
        </authorList>
    </citation>
    <scope>NUCLEOTIDE SEQUENCE</scope>
    <source>
        <strain evidence="7">JCVI_32_bin.14</strain>
    </source>
</reference>